<keyword evidence="6 10" id="KW-0784">Thiamine biosynthesis</keyword>
<dbReference type="GO" id="GO:0004789">
    <property type="term" value="F:thiamine-phosphate diphosphorylase activity"/>
    <property type="evidence" value="ECO:0007669"/>
    <property type="project" value="UniProtKB-UniRule"/>
</dbReference>
<evidence type="ECO:0000256" key="10">
    <source>
        <dbReference type="HAMAP-Rule" id="MF_00097"/>
    </source>
</evidence>
<dbReference type="SUPFAM" id="SSF51391">
    <property type="entry name" value="Thiamin phosphate synthase"/>
    <property type="match status" value="1"/>
</dbReference>
<evidence type="ECO:0000256" key="2">
    <source>
        <dbReference type="ARBA" id="ARBA00005165"/>
    </source>
</evidence>
<keyword evidence="15" id="KW-1185">Reference proteome</keyword>
<evidence type="ECO:0000256" key="9">
    <source>
        <dbReference type="ARBA" id="ARBA00047883"/>
    </source>
</evidence>
<accession>A0A5B8M8G6</accession>
<dbReference type="NCBIfam" id="TIGR00693">
    <property type="entry name" value="thiE"/>
    <property type="match status" value="1"/>
</dbReference>
<feature type="binding site" evidence="10">
    <location>
        <begin position="33"/>
        <end position="37"/>
    </location>
    <ligand>
        <name>4-amino-2-methyl-5-(diphosphooxymethyl)pyrimidine</name>
        <dbReference type="ChEBI" id="CHEBI:57841"/>
    </ligand>
</feature>
<evidence type="ECO:0000256" key="1">
    <source>
        <dbReference type="ARBA" id="ARBA00003814"/>
    </source>
</evidence>
<dbReference type="GO" id="GO:0005737">
    <property type="term" value="C:cytoplasm"/>
    <property type="evidence" value="ECO:0007669"/>
    <property type="project" value="TreeGrafter"/>
</dbReference>
<dbReference type="OrthoDB" id="3243336at2"/>
<feature type="binding site" evidence="10">
    <location>
        <position position="64"/>
    </location>
    <ligand>
        <name>4-amino-2-methyl-5-(diphosphooxymethyl)pyrimidine</name>
        <dbReference type="ChEBI" id="CHEBI:57841"/>
    </ligand>
</feature>
<dbReference type="Proteomes" id="UP000320216">
    <property type="component" value="Chromosome"/>
</dbReference>
<dbReference type="GO" id="GO:0000287">
    <property type="term" value="F:magnesium ion binding"/>
    <property type="evidence" value="ECO:0007669"/>
    <property type="project" value="UniProtKB-UniRule"/>
</dbReference>
<comment type="catalytic activity">
    <reaction evidence="9 10 11">
        <text>2-[(2R,5Z)-2-carboxy-4-methylthiazol-5(2H)-ylidene]ethyl phosphate + 4-amino-2-methyl-5-(diphosphooxymethyl)pyrimidine + 2 H(+) = thiamine phosphate + CO2 + diphosphate</text>
        <dbReference type="Rhea" id="RHEA:47844"/>
        <dbReference type="ChEBI" id="CHEBI:15378"/>
        <dbReference type="ChEBI" id="CHEBI:16526"/>
        <dbReference type="ChEBI" id="CHEBI:33019"/>
        <dbReference type="ChEBI" id="CHEBI:37575"/>
        <dbReference type="ChEBI" id="CHEBI:57841"/>
        <dbReference type="ChEBI" id="CHEBI:62899"/>
        <dbReference type="EC" id="2.5.1.3"/>
    </reaction>
</comment>
<evidence type="ECO:0000256" key="11">
    <source>
        <dbReference type="RuleBase" id="RU003826"/>
    </source>
</evidence>
<comment type="pathway">
    <text evidence="2 10 12">Cofactor biosynthesis; thiamine diphosphate biosynthesis; thiamine phosphate from 4-amino-2-methyl-5-diphosphomethylpyrimidine and 4-methyl-5-(2-phosphoethyl)-thiazole: step 1/1.</text>
</comment>
<dbReference type="KEGG" id="huw:FPZ11_18805"/>
<dbReference type="HAMAP" id="MF_00097">
    <property type="entry name" value="TMP_synthase"/>
    <property type="match status" value="1"/>
</dbReference>
<organism evidence="14 15">
    <name type="scientific">Humibacter ginsenosidimutans</name>
    <dbReference type="NCBI Taxonomy" id="2599293"/>
    <lineage>
        <taxon>Bacteria</taxon>
        <taxon>Bacillati</taxon>
        <taxon>Actinomycetota</taxon>
        <taxon>Actinomycetes</taxon>
        <taxon>Micrococcales</taxon>
        <taxon>Microbacteriaceae</taxon>
        <taxon>Humibacter</taxon>
    </lineage>
</organism>
<dbReference type="EC" id="2.5.1.3" evidence="10"/>
<dbReference type="AlphaFoldDB" id="A0A5B8M8G6"/>
<evidence type="ECO:0000256" key="7">
    <source>
        <dbReference type="ARBA" id="ARBA00047334"/>
    </source>
</evidence>
<evidence type="ECO:0000256" key="8">
    <source>
        <dbReference type="ARBA" id="ARBA00047851"/>
    </source>
</evidence>
<feature type="binding site" evidence="10">
    <location>
        <begin position="188"/>
        <end position="189"/>
    </location>
    <ligand>
        <name>2-[(2R,5Z)-2-carboxy-4-methylthiazol-5(2H)-ylidene]ethyl phosphate</name>
        <dbReference type="ChEBI" id="CHEBI:62899"/>
    </ligand>
</feature>
<feature type="domain" description="Thiamine phosphate synthase/TenI" evidence="13">
    <location>
        <begin position="4"/>
        <end position="191"/>
    </location>
</feature>
<name>A0A5B8M8G6_9MICO</name>
<evidence type="ECO:0000256" key="4">
    <source>
        <dbReference type="ARBA" id="ARBA00022723"/>
    </source>
</evidence>
<comment type="cofactor">
    <cofactor evidence="10">
        <name>Mg(2+)</name>
        <dbReference type="ChEBI" id="CHEBI:18420"/>
    </cofactor>
    <text evidence="10">Binds 1 Mg(2+) ion per subunit.</text>
</comment>
<dbReference type="GO" id="GO:0009229">
    <property type="term" value="P:thiamine diphosphate biosynthetic process"/>
    <property type="evidence" value="ECO:0007669"/>
    <property type="project" value="UniProtKB-UniRule"/>
</dbReference>
<reference evidence="14 15" key="1">
    <citation type="submission" date="2019-07" db="EMBL/GenBank/DDBJ databases">
        <title>Full genome sequence of Humibacter sp. WJ7-1.</title>
        <authorList>
            <person name="Im W.-T."/>
        </authorList>
    </citation>
    <scope>NUCLEOTIDE SEQUENCE [LARGE SCALE GENOMIC DNA]</scope>
    <source>
        <strain evidence="14 15">WJ7-1</strain>
    </source>
</reference>
<dbReference type="InterPro" id="IPR034291">
    <property type="entry name" value="TMP_synthase"/>
</dbReference>
<dbReference type="InterPro" id="IPR013785">
    <property type="entry name" value="Aldolase_TIM"/>
</dbReference>
<proteinExistence type="inferred from homology"/>
<dbReference type="EMBL" id="CP042305">
    <property type="protein sequence ID" value="QDZ17018.1"/>
    <property type="molecule type" value="Genomic_DNA"/>
</dbReference>
<sequence>MSTYLVTDAAACGDRGVLAVVAAAVRGGATAVQLREKTASARDFYELAVRAAEVVDGRALLLIDDRVDVCLAARAAGARIDGVHVGQSDLPVEQVRALVGPDAVVGLTANTRDHLREIAALPSGTVDYLGVGVIRPTATKPDHPEPLGIDGFGALARVTALPCVAIGGITVADTDALATVGAAGLAVVSAVCSAPDPEAATRDLVSAWEAAR</sequence>
<evidence type="ECO:0000313" key="15">
    <source>
        <dbReference type="Proteomes" id="UP000320216"/>
    </source>
</evidence>
<protein>
    <recommendedName>
        <fullName evidence="10">Thiamine-phosphate synthase</fullName>
        <shortName evidence="10">TP synthase</shortName>
        <shortName evidence="10">TPS</shortName>
        <ecNumber evidence="10">2.5.1.3</ecNumber>
    </recommendedName>
    <alternativeName>
        <fullName evidence="10">Thiamine-phosphate pyrophosphorylase</fullName>
        <shortName evidence="10">TMP pyrophosphorylase</shortName>
        <shortName evidence="10">TMP-PPase</shortName>
    </alternativeName>
</protein>
<keyword evidence="4 10" id="KW-0479">Metal-binding</keyword>
<comment type="similarity">
    <text evidence="10 11">Belongs to the thiamine-phosphate synthase family.</text>
</comment>
<keyword evidence="5 10" id="KW-0460">Magnesium</keyword>
<gene>
    <name evidence="10 14" type="primary">thiE</name>
    <name evidence="14" type="ORF">FPZ11_18805</name>
</gene>
<comment type="catalytic activity">
    <reaction evidence="7 10 11">
        <text>4-methyl-5-(2-phosphooxyethyl)-thiazole + 4-amino-2-methyl-5-(diphosphooxymethyl)pyrimidine + H(+) = thiamine phosphate + diphosphate</text>
        <dbReference type="Rhea" id="RHEA:22328"/>
        <dbReference type="ChEBI" id="CHEBI:15378"/>
        <dbReference type="ChEBI" id="CHEBI:33019"/>
        <dbReference type="ChEBI" id="CHEBI:37575"/>
        <dbReference type="ChEBI" id="CHEBI:57841"/>
        <dbReference type="ChEBI" id="CHEBI:58296"/>
        <dbReference type="EC" id="2.5.1.3"/>
    </reaction>
</comment>
<dbReference type="PANTHER" id="PTHR20857:SF15">
    <property type="entry name" value="THIAMINE-PHOSPHATE SYNTHASE"/>
    <property type="match status" value="1"/>
</dbReference>
<feature type="binding site" evidence="10">
    <location>
        <position position="89"/>
    </location>
    <ligand>
        <name>Mg(2+)</name>
        <dbReference type="ChEBI" id="CHEBI:18420"/>
    </ligand>
</feature>
<comment type="catalytic activity">
    <reaction evidence="8 10 11">
        <text>2-(2-carboxy-4-methylthiazol-5-yl)ethyl phosphate + 4-amino-2-methyl-5-(diphosphooxymethyl)pyrimidine + 2 H(+) = thiamine phosphate + CO2 + diphosphate</text>
        <dbReference type="Rhea" id="RHEA:47848"/>
        <dbReference type="ChEBI" id="CHEBI:15378"/>
        <dbReference type="ChEBI" id="CHEBI:16526"/>
        <dbReference type="ChEBI" id="CHEBI:33019"/>
        <dbReference type="ChEBI" id="CHEBI:37575"/>
        <dbReference type="ChEBI" id="CHEBI:57841"/>
        <dbReference type="ChEBI" id="CHEBI:62890"/>
        <dbReference type="EC" id="2.5.1.3"/>
    </reaction>
</comment>
<evidence type="ECO:0000256" key="3">
    <source>
        <dbReference type="ARBA" id="ARBA00022679"/>
    </source>
</evidence>
<keyword evidence="3 10" id="KW-0808">Transferase</keyword>
<comment type="function">
    <text evidence="1 10">Condenses 4-methyl-5-(beta-hydroxyethyl)thiazole monophosphate (THZ-P) and 2-methyl-4-amino-5-hydroxymethyl pyrimidine pyrophosphate (HMP-PP) to form thiamine monophosphate (TMP).</text>
</comment>
<dbReference type="PANTHER" id="PTHR20857">
    <property type="entry name" value="THIAMINE-PHOSPHATE PYROPHOSPHORYLASE"/>
    <property type="match status" value="1"/>
</dbReference>
<evidence type="ECO:0000256" key="12">
    <source>
        <dbReference type="RuleBase" id="RU004253"/>
    </source>
</evidence>
<dbReference type="InterPro" id="IPR036206">
    <property type="entry name" value="ThiamineP_synth_sf"/>
</dbReference>
<feature type="binding site" evidence="10">
    <location>
        <begin position="137"/>
        <end position="139"/>
    </location>
    <ligand>
        <name>2-[(2R,5Z)-2-carboxy-4-methylthiazol-5(2H)-ylidene]ethyl phosphate</name>
        <dbReference type="ChEBI" id="CHEBI:62899"/>
    </ligand>
</feature>
<feature type="binding site" evidence="10">
    <location>
        <position position="140"/>
    </location>
    <ligand>
        <name>4-amino-2-methyl-5-(diphosphooxymethyl)pyrimidine</name>
        <dbReference type="ChEBI" id="CHEBI:57841"/>
    </ligand>
</feature>
<dbReference type="Pfam" id="PF02581">
    <property type="entry name" value="TMP-TENI"/>
    <property type="match status" value="1"/>
</dbReference>
<dbReference type="CDD" id="cd00564">
    <property type="entry name" value="TMP_TenI"/>
    <property type="match status" value="1"/>
</dbReference>
<feature type="binding site" evidence="10">
    <location>
        <position position="168"/>
    </location>
    <ligand>
        <name>2-[(2R,5Z)-2-carboxy-4-methylthiazol-5(2H)-ylidene]ethyl phosphate</name>
        <dbReference type="ChEBI" id="CHEBI:62899"/>
    </ligand>
</feature>
<dbReference type="InterPro" id="IPR022998">
    <property type="entry name" value="ThiamineP_synth_TenI"/>
</dbReference>
<evidence type="ECO:0000259" key="13">
    <source>
        <dbReference type="Pfam" id="PF02581"/>
    </source>
</evidence>
<feature type="binding site" evidence="10">
    <location>
        <position position="65"/>
    </location>
    <ligand>
        <name>Mg(2+)</name>
        <dbReference type="ChEBI" id="CHEBI:18420"/>
    </ligand>
</feature>
<evidence type="ECO:0000256" key="5">
    <source>
        <dbReference type="ARBA" id="ARBA00022842"/>
    </source>
</evidence>
<dbReference type="GO" id="GO:0009228">
    <property type="term" value="P:thiamine biosynthetic process"/>
    <property type="evidence" value="ECO:0007669"/>
    <property type="project" value="UniProtKB-KW"/>
</dbReference>
<dbReference type="UniPathway" id="UPA00060">
    <property type="reaction ID" value="UER00141"/>
</dbReference>
<feature type="binding site" evidence="10">
    <location>
        <position position="108"/>
    </location>
    <ligand>
        <name>4-amino-2-methyl-5-(diphosphooxymethyl)pyrimidine</name>
        <dbReference type="ChEBI" id="CHEBI:57841"/>
    </ligand>
</feature>
<dbReference type="Gene3D" id="3.20.20.70">
    <property type="entry name" value="Aldolase class I"/>
    <property type="match status" value="1"/>
</dbReference>
<evidence type="ECO:0000313" key="14">
    <source>
        <dbReference type="EMBL" id="QDZ17018.1"/>
    </source>
</evidence>
<evidence type="ECO:0000256" key="6">
    <source>
        <dbReference type="ARBA" id="ARBA00022977"/>
    </source>
</evidence>